<reference evidence="2 3" key="1">
    <citation type="submission" date="2020-04" db="EMBL/GenBank/DDBJ databases">
        <title>Pseudoalteromonas caenipelagi sp. nov., isolated from a tidal flat.</title>
        <authorList>
            <person name="Park S."/>
            <person name="Yoon J.-H."/>
        </authorList>
    </citation>
    <scope>NUCLEOTIDE SEQUENCE [LARGE SCALE GENOMIC DNA]</scope>
    <source>
        <strain evidence="2 3">JBTF-M23</strain>
    </source>
</reference>
<keyword evidence="3" id="KW-1185">Reference proteome</keyword>
<accession>A0A849VI75</accession>
<evidence type="ECO:0000313" key="2">
    <source>
        <dbReference type="EMBL" id="NOU52995.1"/>
    </source>
</evidence>
<name>A0A849VI75_9GAMM</name>
<comment type="caution">
    <text evidence="2">The sequence shown here is derived from an EMBL/GenBank/DDBJ whole genome shotgun (WGS) entry which is preliminary data.</text>
</comment>
<feature type="chain" id="PRO_5032862258" evidence="1">
    <location>
        <begin position="21"/>
        <end position="213"/>
    </location>
</feature>
<evidence type="ECO:0000256" key="1">
    <source>
        <dbReference type="SAM" id="SignalP"/>
    </source>
</evidence>
<keyword evidence="1" id="KW-0732">Signal</keyword>
<dbReference type="AlphaFoldDB" id="A0A849VI75"/>
<proteinExistence type="predicted"/>
<dbReference type="Proteomes" id="UP000586305">
    <property type="component" value="Unassembled WGS sequence"/>
</dbReference>
<protein>
    <submittedName>
        <fullName evidence="2">Uncharacterized protein</fullName>
    </submittedName>
</protein>
<dbReference type="EMBL" id="JABBPG010000014">
    <property type="protein sequence ID" value="NOU52995.1"/>
    <property type="molecule type" value="Genomic_DNA"/>
</dbReference>
<sequence length="213" mass="23753">MKMKTLVTTLAIVVSSYAVAEPEMYAPSGTGVNYDFRIGLQAFDDRGRDAGRVEYTQYLSSGSSTETNWVVDRDAYDPDALKLHLSILRNTPVNKDFRLAIRAADNGGRGGYGYWQYTPWASEGGGWSGFALDSDGYDPDAFKIRIETRNWQEYVSLRDFRIGLKVADDRGREQGSATFTPWASHGGGWTSLATDNDSYDFDGFAVSLEVRKY</sequence>
<gene>
    <name evidence="2" type="ORF">HG263_21055</name>
</gene>
<feature type="signal peptide" evidence="1">
    <location>
        <begin position="1"/>
        <end position="20"/>
    </location>
</feature>
<evidence type="ECO:0000313" key="3">
    <source>
        <dbReference type="Proteomes" id="UP000586305"/>
    </source>
</evidence>
<organism evidence="2 3">
    <name type="scientific">Pseudoalteromonas caenipelagi</name>
    <dbReference type="NCBI Taxonomy" id="2726988"/>
    <lineage>
        <taxon>Bacteria</taxon>
        <taxon>Pseudomonadati</taxon>
        <taxon>Pseudomonadota</taxon>
        <taxon>Gammaproteobacteria</taxon>
        <taxon>Alteromonadales</taxon>
        <taxon>Pseudoalteromonadaceae</taxon>
        <taxon>Pseudoalteromonas</taxon>
    </lineage>
</organism>